<dbReference type="EMBL" id="DSZN01000059">
    <property type="protein sequence ID" value="HGQ85385.1"/>
    <property type="molecule type" value="Genomic_DNA"/>
</dbReference>
<dbReference type="Gene3D" id="2.30.30.90">
    <property type="match status" value="1"/>
</dbReference>
<name>A0A7C4NVS8_9BACT</name>
<dbReference type="InterPro" id="IPR008988">
    <property type="entry name" value="Transcriptional_repressor_C"/>
</dbReference>
<organism evidence="3">
    <name type="scientific">Thermodesulfobacterium geofontis</name>
    <dbReference type="NCBI Taxonomy" id="1295609"/>
    <lineage>
        <taxon>Bacteria</taxon>
        <taxon>Pseudomonadati</taxon>
        <taxon>Thermodesulfobacteriota</taxon>
        <taxon>Thermodesulfobacteria</taxon>
        <taxon>Thermodesulfobacteriales</taxon>
        <taxon>Thermodesulfobacteriaceae</taxon>
        <taxon>Thermodesulfobacterium</taxon>
    </lineage>
</organism>
<dbReference type="InterPro" id="IPR007167">
    <property type="entry name" value="Fe-transptr_FeoA-like"/>
</dbReference>
<evidence type="ECO:0000313" key="3">
    <source>
        <dbReference type="EMBL" id="HGQ85385.1"/>
    </source>
</evidence>
<comment type="caution">
    <text evidence="3">The sequence shown here is derived from an EMBL/GenBank/DDBJ whole genome shotgun (WGS) entry which is preliminary data.</text>
</comment>
<sequence>MLLIEARCGDKVKINEILGNEAVLKKIEAMGLRKGDIFEVIQRWGRNLLIKNGNNRLVISSDIAKNIEVELIETSPPPCEFKPCKGKKWRWRWGWFK</sequence>
<dbReference type="SUPFAM" id="SSF50037">
    <property type="entry name" value="C-terminal domain of transcriptional repressors"/>
    <property type="match status" value="1"/>
</dbReference>
<feature type="domain" description="Ferrous iron transporter FeoA-like" evidence="2">
    <location>
        <begin position="1"/>
        <end position="71"/>
    </location>
</feature>
<evidence type="ECO:0000259" key="2">
    <source>
        <dbReference type="SMART" id="SM00899"/>
    </source>
</evidence>
<evidence type="ECO:0000256" key="1">
    <source>
        <dbReference type="ARBA" id="ARBA00023004"/>
    </source>
</evidence>
<dbReference type="AlphaFoldDB" id="A0A7C4NVS8"/>
<dbReference type="GO" id="GO:0046914">
    <property type="term" value="F:transition metal ion binding"/>
    <property type="evidence" value="ECO:0007669"/>
    <property type="project" value="InterPro"/>
</dbReference>
<dbReference type="SMART" id="SM00899">
    <property type="entry name" value="FeoA"/>
    <property type="match status" value="1"/>
</dbReference>
<dbReference type="InterPro" id="IPR038157">
    <property type="entry name" value="FeoA_core_dom"/>
</dbReference>
<proteinExistence type="predicted"/>
<accession>A0A7C4NVS8</accession>
<reference evidence="3" key="1">
    <citation type="journal article" date="2020" name="mSystems">
        <title>Genome- and Community-Level Interaction Insights into Carbon Utilization and Element Cycling Functions of Hydrothermarchaeota in Hydrothermal Sediment.</title>
        <authorList>
            <person name="Zhou Z."/>
            <person name="Liu Y."/>
            <person name="Xu W."/>
            <person name="Pan J."/>
            <person name="Luo Z.H."/>
            <person name="Li M."/>
        </authorList>
    </citation>
    <scope>NUCLEOTIDE SEQUENCE [LARGE SCALE GENOMIC DNA]</scope>
    <source>
        <strain evidence="3">SpSt-6</strain>
    </source>
</reference>
<dbReference type="Pfam" id="PF04023">
    <property type="entry name" value="FeoA"/>
    <property type="match status" value="1"/>
</dbReference>
<keyword evidence="1" id="KW-0408">Iron</keyword>
<gene>
    <name evidence="3" type="ORF">ENT66_03220</name>
</gene>
<protein>
    <submittedName>
        <fullName evidence="3">Ferrous iron transport protein A</fullName>
    </submittedName>
</protein>